<evidence type="ECO:0000256" key="1">
    <source>
        <dbReference type="ARBA" id="ARBA00022857"/>
    </source>
</evidence>
<evidence type="ECO:0000313" key="3">
    <source>
        <dbReference type="EMBL" id="GFS71339.1"/>
    </source>
</evidence>
<dbReference type="GO" id="GO:0044325">
    <property type="term" value="F:transmembrane transporter binding"/>
    <property type="evidence" value="ECO:0007669"/>
    <property type="project" value="TreeGrafter"/>
</dbReference>
<gene>
    <name evidence="3" type="primary">AVEN_157268_1</name>
    <name evidence="3" type="ORF">NPIL_68561</name>
</gene>
<dbReference type="GO" id="GO:1901379">
    <property type="term" value="P:regulation of potassium ion transmembrane transport"/>
    <property type="evidence" value="ECO:0007669"/>
    <property type="project" value="TreeGrafter"/>
</dbReference>
<dbReference type="Proteomes" id="UP000887013">
    <property type="component" value="Unassembled WGS sequence"/>
</dbReference>
<dbReference type="InterPro" id="IPR036812">
    <property type="entry name" value="NAD(P)_OxRdtase_dom_sf"/>
</dbReference>
<dbReference type="PANTHER" id="PTHR43150:SF2">
    <property type="entry name" value="HYPERKINETIC, ISOFORM M"/>
    <property type="match status" value="1"/>
</dbReference>
<evidence type="ECO:0000313" key="4">
    <source>
        <dbReference type="Proteomes" id="UP000887013"/>
    </source>
</evidence>
<organism evidence="3 4">
    <name type="scientific">Nephila pilipes</name>
    <name type="common">Giant wood spider</name>
    <name type="synonym">Nephila maculata</name>
    <dbReference type="NCBI Taxonomy" id="299642"/>
    <lineage>
        <taxon>Eukaryota</taxon>
        <taxon>Metazoa</taxon>
        <taxon>Ecdysozoa</taxon>
        <taxon>Arthropoda</taxon>
        <taxon>Chelicerata</taxon>
        <taxon>Arachnida</taxon>
        <taxon>Araneae</taxon>
        <taxon>Araneomorphae</taxon>
        <taxon>Entelegynae</taxon>
        <taxon>Araneoidea</taxon>
        <taxon>Nephilidae</taxon>
        <taxon>Nephila</taxon>
    </lineage>
</organism>
<proteinExistence type="predicted"/>
<dbReference type="GO" id="GO:0015459">
    <property type="term" value="F:potassium channel regulator activity"/>
    <property type="evidence" value="ECO:0007669"/>
    <property type="project" value="TreeGrafter"/>
</dbReference>
<reference evidence="3" key="1">
    <citation type="submission" date="2020-08" db="EMBL/GenBank/DDBJ databases">
        <title>Multicomponent nature underlies the extraordinary mechanical properties of spider dragline silk.</title>
        <authorList>
            <person name="Kono N."/>
            <person name="Nakamura H."/>
            <person name="Mori M."/>
            <person name="Yoshida Y."/>
            <person name="Ohtoshi R."/>
            <person name="Malay A.D."/>
            <person name="Moran D.A.P."/>
            <person name="Tomita M."/>
            <person name="Numata K."/>
            <person name="Arakawa K."/>
        </authorList>
    </citation>
    <scope>NUCLEOTIDE SEQUENCE</scope>
</reference>
<keyword evidence="4" id="KW-1185">Reference proteome</keyword>
<dbReference type="GO" id="GO:0016491">
    <property type="term" value="F:oxidoreductase activity"/>
    <property type="evidence" value="ECO:0007669"/>
    <property type="project" value="UniProtKB-KW"/>
</dbReference>
<dbReference type="OrthoDB" id="1720422at2759"/>
<dbReference type="Gene3D" id="3.20.20.100">
    <property type="entry name" value="NADP-dependent oxidoreductase domain"/>
    <property type="match status" value="1"/>
</dbReference>
<dbReference type="AlphaFoldDB" id="A0A8X6T3E7"/>
<dbReference type="PANTHER" id="PTHR43150">
    <property type="entry name" value="HYPERKINETIC, ISOFORM M"/>
    <property type="match status" value="1"/>
</dbReference>
<keyword evidence="1" id="KW-0521">NADP</keyword>
<accession>A0A8X6T3E7</accession>
<evidence type="ECO:0000256" key="2">
    <source>
        <dbReference type="ARBA" id="ARBA00023002"/>
    </source>
</evidence>
<dbReference type="GO" id="GO:0008076">
    <property type="term" value="C:voltage-gated potassium channel complex"/>
    <property type="evidence" value="ECO:0007669"/>
    <property type="project" value="TreeGrafter"/>
</dbReference>
<dbReference type="EMBL" id="BMAW01000892">
    <property type="protein sequence ID" value="GFS71339.1"/>
    <property type="molecule type" value="Genomic_DNA"/>
</dbReference>
<dbReference type="InterPro" id="IPR005399">
    <property type="entry name" value="K_chnl_volt-dep_bsu_KCNAB-rel"/>
</dbReference>
<comment type="caution">
    <text evidence="3">The sequence shown here is derived from an EMBL/GenBank/DDBJ whole genome shotgun (WGS) entry which is preliminary data.</text>
</comment>
<sequence>MSIDSDFNKGTTLKNSLAPIASLECIDESSATSDGSRTLPPSRQISLSAATGIRYKNLGKSGLKISSVGLGTWVTFGQNLSEETPICTDFFHRSEKKGITHDRWSTCSLFVVNICPTAREITFRFILIHNTTIDGRNSFVKIR</sequence>
<keyword evidence="2" id="KW-0560">Oxidoreductase</keyword>
<protein>
    <submittedName>
        <fullName evidence="3">Uncharacterized protein</fullName>
    </submittedName>
</protein>
<name>A0A8X6T3E7_NEPPI</name>